<dbReference type="AlphaFoldDB" id="A0A8J3H6Y1"/>
<organism evidence="2 3">
    <name type="scientific">Pseudodonghicola xiamenensis</name>
    <dbReference type="NCBI Taxonomy" id="337702"/>
    <lineage>
        <taxon>Bacteria</taxon>
        <taxon>Pseudomonadati</taxon>
        <taxon>Pseudomonadota</taxon>
        <taxon>Alphaproteobacteria</taxon>
        <taxon>Rhodobacterales</taxon>
        <taxon>Paracoccaceae</taxon>
        <taxon>Pseudodonghicola</taxon>
    </lineage>
</organism>
<reference evidence="2" key="2">
    <citation type="submission" date="2020-09" db="EMBL/GenBank/DDBJ databases">
        <authorList>
            <person name="Sun Q."/>
            <person name="Zhou Y."/>
        </authorList>
    </citation>
    <scope>NUCLEOTIDE SEQUENCE</scope>
    <source>
        <strain evidence="2">CGMCC 1.7081</strain>
    </source>
</reference>
<keyword evidence="1" id="KW-0472">Membrane</keyword>
<name>A0A8J3H6Y1_9RHOB</name>
<gene>
    <name evidence="2" type="ORF">GCM10010961_27430</name>
</gene>
<reference evidence="2" key="1">
    <citation type="journal article" date="2014" name="Int. J. Syst. Evol. Microbiol.">
        <title>Complete genome sequence of Corynebacterium casei LMG S-19264T (=DSM 44701T), isolated from a smear-ripened cheese.</title>
        <authorList>
            <consortium name="US DOE Joint Genome Institute (JGI-PGF)"/>
            <person name="Walter F."/>
            <person name="Albersmeier A."/>
            <person name="Kalinowski J."/>
            <person name="Ruckert C."/>
        </authorList>
    </citation>
    <scope>NUCLEOTIDE SEQUENCE</scope>
    <source>
        <strain evidence="2">CGMCC 1.7081</strain>
    </source>
</reference>
<dbReference type="Proteomes" id="UP000611500">
    <property type="component" value="Unassembled WGS sequence"/>
</dbReference>
<protein>
    <recommendedName>
        <fullName evidence="4">Cytochrome C oxidase assembly protein</fullName>
    </recommendedName>
</protein>
<evidence type="ECO:0008006" key="4">
    <source>
        <dbReference type="Google" id="ProtNLM"/>
    </source>
</evidence>
<comment type="caution">
    <text evidence="2">The sequence shown here is derived from an EMBL/GenBank/DDBJ whole genome shotgun (WGS) entry which is preliminary data.</text>
</comment>
<dbReference type="RefSeq" id="WP_035366678.1">
    <property type="nucleotide sequence ID" value="NZ_BNAP01000012.1"/>
</dbReference>
<keyword evidence="1" id="KW-0812">Transmembrane</keyword>
<accession>A0A8J3H6Y1</accession>
<keyword evidence="3" id="KW-1185">Reference proteome</keyword>
<dbReference type="EMBL" id="BNAP01000012">
    <property type="protein sequence ID" value="GHG94358.1"/>
    <property type="molecule type" value="Genomic_DNA"/>
</dbReference>
<feature type="transmembrane region" description="Helical" evidence="1">
    <location>
        <begin position="20"/>
        <end position="37"/>
    </location>
</feature>
<proteinExistence type="predicted"/>
<sequence length="58" mass="6265">MSWRPIHELHRRRLGRNLGVGLALGAFVVIVFGLSIAKTQRGEIQRPGVAVSQGGMGN</sequence>
<evidence type="ECO:0000313" key="2">
    <source>
        <dbReference type="EMBL" id="GHG94358.1"/>
    </source>
</evidence>
<evidence type="ECO:0000313" key="3">
    <source>
        <dbReference type="Proteomes" id="UP000611500"/>
    </source>
</evidence>
<evidence type="ECO:0000256" key="1">
    <source>
        <dbReference type="SAM" id="Phobius"/>
    </source>
</evidence>
<keyword evidence="1" id="KW-1133">Transmembrane helix</keyword>